<keyword evidence="3" id="KW-1185">Reference proteome</keyword>
<feature type="compositionally biased region" description="Acidic residues" evidence="1">
    <location>
        <begin position="235"/>
        <end position="246"/>
    </location>
</feature>
<organism evidence="2 3">
    <name type="scientific">Eumeta variegata</name>
    <name type="common">Bagworm moth</name>
    <name type="synonym">Eumeta japonica</name>
    <dbReference type="NCBI Taxonomy" id="151549"/>
    <lineage>
        <taxon>Eukaryota</taxon>
        <taxon>Metazoa</taxon>
        <taxon>Ecdysozoa</taxon>
        <taxon>Arthropoda</taxon>
        <taxon>Hexapoda</taxon>
        <taxon>Insecta</taxon>
        <taxon>Pterygota</taxon>
        <taxon>Neoptera</taxon>
        <taxon>Endopterygota</taxon>
        <taxon>Lepidoptera</taxon>
        <taxon>Glossata</taxon>
        <taxon>Ditrysia</taxon>
        <taxon>Tineoidea</taxon>
        <taxon>Psychidae</taxon>
        <taxon>Oiketicinae</taxon>
        <taxon>Eumeta</taxon>
    </lineage>
</organism>
<dbReference type="AlphaFoldDB" id="A0A4C1VRP3"/>
<feature type="compositionally biased region" description="Basic and acidic residues" evidence="1">
    <location>
        <begin position="247"/>
        <end position="261"/>
    </location>
</feature>
<accession>A0A4C1VRP3</accession>
<evidence type="ECO:0000313" key="3">
    <source>
        <dbReference type="Proteomes" id="UP000299102"/>
    </source>
</evidence>
<protein>
    <submittedName>
        <fullName evidence="2">Uncharacterized protein</fullName>
    </submittedName>
</protein>
<gene>
    <name evidence="2" type="ORF">EVAR_32883_1</name>
</gene>
<sequence>MPAHRGVTAVNDYCHRETITSAAEGLTSSSRHESSCSIAFKFKVHCSVRLWSGSNPVPSISKTTPLITESPSLKLISLFSQSESGERLYKADSANLPKVDSFMIANFFASNPDFCSAEFRNVKTSVIKLAVVSRVLYRPAPGGILKLPSNCDLLLALAAGRMRDRASLSRTACHVVTAVIIVMRLFQNFWNTMDKNLTPQQIEDLLNKIDSVESENKEIIPEQISDLIDMEIEASDHDTESEEELGDDSKNDSLDNADQRPDSNFNAFYGKNRYQWGKIHVSTNSS</sequence>
<dbReference type="Proteomes" id="UP000299102">
    <property type="component" value="Unassembled WGS sequence"/>
</dbReference>
<evidence type="ECO:0000256" key="1">
    <source>
        <dbReference type="SAM" id="MobiDB-lite"/>
    </source>
</evidence>
<feature type="region of interest" description="Disordered" evidence="1">
    <location>
        <begin position="235"/>
        <end position="266"/>
    </location>
</feature>
<evidence type="ECO:0000313" key="2">
    <source>
        <dbReference type="EMBL" id="GBP41062.1"/>
    </source>
</evidence>
<dbReference type="OrthoDB" id="10583163at2759"/>
<dbReference type="EMBL" id="BGZK01000392">
    <property type="protein sequence ID" value="GBP41062.1"/>
    <property type="molecule type" value="Genomic_DNA"/>
</dbReference>
<comment type="caution">
    <text evidence="2">The sequence shown here is derived from an EMBL/GenBank/DDBJ whole genome shotgun (WGS) entry which is preliminary data.</text>
</comment>
<reference evidence="2 3" key="1">
    <citation type="journal article" date="2019" name="Commun. Biol.">
        <title>The bagworm genome reveals a unique fibroin gene that provides high tensile strength.</title>
        <authorList>
            <person name="Kono N."/>
            <person name="Nakamura H."/>
            <person name="Ohtoshi R."/>
            <person name="Tomita M."/>
            <person name="Numata K."/>
            <person name="Arakawa K."/>
        </authorList>
    </citation>
    <scope>NUCLEOTIDE SEQUENCE [LARGE SCALE GENOMIC DNA]</scope>
</reference>
<proteinExistence type="predicted"/>
<name>A0A4C1VRP3_EUMVA</name>